<accession>A0A5R9AC67</accession>
<dbReference type="RefSeq" id="WP_138170089.1">
    <property type="nucleotide sequence ID" value="NZ_VAWA01000007.1"/>
</dbReference>
<dbReference type="SUPFAM" id="SSF48619">
    <property type="entry name" value="Phospholipase A2, PLA2"/>
    <property type="match status" value="1"/>
</dbReference>
<reference evidence="1 2" key="1">
    <citation type="submission" date="2019-05" db="EMBL/GenBank/DDBJ databases">
        <title>Nesterenkonia sp. GY239, isolated from the Southern Atlantic Ocean.</title>
        <authorList>
            <person name="Zhang G."/>
        </authorList>
    </citation>
    <scope>NUCLEOTIDE SEQUENCE [LARGE SCALE GENOMIC DNA]</scope>
    <source>
        <strain evidence="1 2">GY239</strain>
    </source>
</reference>
<dbReference type="InterPro" id="IPR036444">
    <property type="entry name" value="PLipase_A2_dom_sf"/>
</dbReference>
<dbReference type="GO" id="GO:0050482">
    <property type="term" value="P:arachidonate secretion"/>
    <property type="evidence" value="ECO:0007669"/>
    <property type="project" value="InterPro"/>
</dbReference>
<dbReference type="GO" id="GO:0004623">
    <property type="term" value="F:phospholipase A2 activity"/>
    <property type="evidence" value="ECO:0007669"/>
    <property type="project" value="InterPro"/>
</dbReference>
<dbReference type="OrthoDB" id="290927at2"/>
<proteinExistence type="predicted"/>
<dbReference type="GO" id="GO:0006644">
    <property type="term" value="P:phospholipid metabolic process"/>
    <property type="evidence" value="ECO:0007669"/>
    <property type="project" value="InterPro"/>
</dbReference>
<gene>
    <name evidence="1" type="ORF">FEF27_06720</name>
</gene>
<dbReference type="Gene3D" id="1.20.90.10">
    <property type="entry name" value="Phospholipase A2 domain"/>
    <property type="match status" value="1"/>
</dbReference>
<comment type="caution">
    <text evidence="1">The sequence shown here is derived from an EMBL/GenBank/DDBJ whole genome shotgun (WGS) entry which is preliminary data.</text>
</comment>
<evidence type="ECO:0000313" key="1">
    <source>
        <dbReference type="EMBL" id="TLP75724.1"/>
    </source>
</evidence>
<protein>
    <recommendedName>
        <fullName evidence="3">Phospholipase</fullName>
    </recommendedName>
</protein>
<organism evidence="1 2">
    <name type="scientific">Nesterenkonia sphaerica</name>
    <dbReference type="NCBI Taxonomy" id="1804988"/>
    <lineage>
        <taxon>Bacteria</taxon>
        <taxon>Bacillati</taxon>
        <taxon>Actinomycetota</taxon>
        <taxon>Actinomycetes</taxon>
        <taxon>Micrococcales</taxon>
        <taxon>Micrococcaceae</taxon>
        <taxon>Nesterenkonia</taxon>
    </lineage>
</organism>
<evidence type="ECO:0008006" key="3">
    <source>
        <dbReference type="Google" id="ProtNLM"/>
    </source>
</evidence>
<name>A0A5R9AC67_9MICC</name>
<dbReference type="Proteomes" id="UP000306544">
    <property type="component" value="Unassembled WGS sequence"/>
</dbReference>
<sequence length="389" mass="41567">MASLPTGLTAMLAIGLIVGPSIDGSPAAQTPIADSSQNAAEVTDGEVLLENEEVAPEVEAHEVGEALELLDADPVFPVLTVYEPRVLEAPLLSEGDVVDIATAVFPIPDGCAPSTAEASLACATGAVDLSSTVIDDNGDFLPVEISADPEQILLTSPISEDLAYPLIFTIYLAESGAPELLDAAEETLAWMIAEDEGPGLTAEELAAEEQQLNEEAEANGYTDNEEEADHTEIQSSLLHGTFSTVDAHFQAQSAASITAVPASSSRPRKVTIPSSYRYCPNSCTPPARHDYCTSPARNYWATLSGVADFRGPCARHDMMIANIAKKKISLSSKQTQRYQGDLQFRANLQQNCRHGFYKLNQTGGKASCFVTTGAYYSAVVYTTWRWNGK</sequence>
<dbReference type="AlphaFoldDB" id="A0A5R9AC67"/>
<dbReference type="EMBL" id="VAWA01000007">
    <property type="protein sequence ID" value="TLP75724.1"/>
    <property type="molecule type" value="Genomic_DNA"/>
</dbReference>
<evidence type="ECO:0000313" key="2">
    <source>
        <dbReference type="Proteomes" id="UP000306544"/>
    </source>
</evidence>
<keyword evidence="2" id="KW-1185">Reference proteome</keyword>